<reference evidence="3" key="1">
    <citation type="journal article" date="2020" name="Fungal Divers.">
        <title>Resolving the Mortierellaceae phylogeny through synthesis of multi-gene phylogenetics and phylogenomics.</title>
        <authorList>
            <person name="Vandepol N."/>
            <person name="Liber J."/>
            <person name="Desiro A."/>
            <person name="Na H."/>
            <person name="Kennedy M."/>
            <person name="Barry K."/>
            <person name="Grigoriev I.V."/>
            <person name="Miller A.N."/>
            <person name="O'Donnell K."/>
            <person name="Stajich J.E."/>
            <person name="Bonito G."/>
        </authorList>
    </citation>
    <scope>NUCLEOTIDE SEQUENCE</scope>
    <source>
        <strain evidence="3">KOD1015</strain>
    </source>
</reference>
<feature type="region of interest" description="Disordered" evidence="1">
    <location>
        <begin position="752"/>
        <end position="788"/>
    </location>
</feature>
<organism evidence="3 4">
    <name type="scientific">Lunasporangiospora selenospora</name>
    <dbReference type="NCBI Taxonomy" id="979761"/>
    <lineage>
        <taxon>Eukaryota</taxon>
        <taxon>Fungi</taxon>
        <taxon>Fungi incertae sedis</taxon>
        <taxon>Mucoromycota</taxon>
        <taxon>Mortierellomycotina</taxon>
        <taxon>Mortierellomycetes</taxon>
        <taxon>Mortierellales</taxon>
        <taxon>Mortierellaceae</taxon>
        <taxon>Lunasporangiospora</taxon>
    </lineage>
</organism>
<dbReference type="InterPro" id="IPR011333">
    <property type="entry name" value="SKP1/BTB/POZ_sf"/>
</dbReference>
<feature type="region of interest" description="Disordered" evidence="1">
    <location>
        <begin position="708"/>
        <end position="733"/>
    </location>
</feature>
<feature type="compositionally biased region" description="Basic and acidic residues" evidence="1">
    <location>
        <begin position="472"/>
        <end position="483"/>
    </location>
</feature>
<feature type="region of interest" description="Disordered" evidence="1">
    <location>
        <begin position="968"/>
        <end position="997"/>
    </location>
</feature>
<evidence type="ECO:0000313" key="3">
    <source>
        <dbReference type="EMBL" id="KAF9585742.1"/>
    </source>
</evidence>
<comment type="caution">
    <text evidence="3">The sequence shown here is derived from an EMBL/GenBank/DDBJ whole genome shotgun (WGS) entry which is preliminary data.</text>
</comment>
<name>A0A9P6G1H1_9FUNG</name>
<evidence type="ECO:0000259" key="2">
    <source>
        <dbReference type="PROSITE" id="PS50097"/>
    </source>
</evidence>
<feature type="compositionally biased region" description="Polar residues" evidence="1">
    <location>
        <begin position="708"/>
        <end position="724"/>
    </location>
</feature>
<dbReference type="InterPro" id="IPR000210">
    <property type="entry name" value="BTB/POZ_dom"/>
</dbReference>
<proteinExistence type="predicted"/>
<keyword evidence="4" id="KW-1185">Reference proteome</keyword>
<feature type="compositionally biased region" description="Polar residues" evidence="1">
    <location>
        <begin position="773"/>
        <end position="788"/>
    </location>
</feature>
<feature type="compositionally biased region" description="Polar residues" evidence="1">
    <location>
        <begin position="752"/>
        <end position="763"/>
    </location>
</feature>
<dbReference type="PANTHER" id="PTHR47369:SF1">
    <property type="entry name" value="BTB_POZ DOMAIN-CONTAINING PROTEIN"/>
    <property type="match status" value="1"/>
</dbReference>
<evidence type="ECO:0000256" key="1">
    <source>
        <dbReference type="SAM" id="MobiDB-lite"/>
    </source>
</evidence>
<gene>
    <name evidence="3" type="ORF">BGW38_000957</name>
</gene>
<feature type="region of interest" description="Disordered" evidence="1">
    <location>
        <begin position="879"/>
        <end position="898"/>
    </location>
</feature>
<evidence type="ECO:0000313" key="4">
    <source>
        <dbReference type="Proteomes" id="UP000780801"/>
    </source>
</evidence>
<dbReference type="Gene3D" id="3.30.710.10">
    <property type="entry name" value="Potassium Channel Kv1.1, Chain A"/>
    <property type="match status" value="1"/>
</dbReference>
<feature type="compositionally biased region" description="Low complexity" evidence="1">
    <location>
        <begin position="172"/>
        <end position="182"/>
    </location>
</feature>
<feature type="region of interest" description="Disordered" evidence="1">
    <location>
        <begin position="423"/>
        <end position="442"/>
    </location>
</feature>
<dbReference type="AlphaFoldDB" id="A0A9P6G1H1"/>
<feature type="domain" description="BTB" evidence="2">
    <location>
        <begin position="22"/>
        <end position="94"/>
    </location>
</feature>
<dbReference type="PANTHER" id="PTHR47369">
    <property type="entry name" value="BTB/POZ DOMAIN-CONTAINING PROTEIN"/>
    <property type="match status" value="1"/>
</dbReference>
<sequence length="1014" mass="110825">MSSAAGSLAQDMLLAFRDQHLSDITVTAFDQTFYLHRLILLRSGYFRTLILGEADWIEKSRQAITLKFGNPYVTLTSFQRIIHWLYGIDYHYPENAAPSTFRVVKGPASSAPGVFPGAQGLAKSASSQYHGQASPSSVSGGSGGIGARHGLGLLHHTGSGESSESLTHPHHQQQQQQHSQHSLSNTEKRMAHGGTNILTGRRVESIIYDPSEKIDELLISMYATASYLNISALAEEICSDIAFRIRSNRGLICYMEYAWKHNNGKAWDIILAQCFYQLSWNAYKSMTLQDMLSSPDMPIVGIVKCLVSESLWVPSEYERYQLVKSILLRRLGLDLEKLMKWVYDYHDQDWFNIIKHLDDNGTWSYEMSADEILNNLQDWESTSTDLFEDAVDTDHEWGSSSGRESRRRSSHASSTFHLTELTALTNSRSLTPQPIGEDRAATPTIESVISGSTAAASMNVEHSNHSINNDPPTDRSSSDRDVDGDQGSTEDDPQIQKRTLVESTPLGTPLSSPALSAISISSDTLPRHQVRDLLVLMYLLHNSIHYTHMTFDQLYQVLNDGLVLPERVKDSFWRQHLLRRVAMSTSTNLPYLSTPSTPLFGRYHGANLSHRETQAPTTIGVSRAKLMGSSTRASPTPGPTMTATIPINSHGLLPIRFSTSLFISRRDLMTDGKHFTSSTFYGGSWWSIQVANNLTLKDTVGVYLTTTPTPRAISNSGDASSARSRSIPGAQVRTNVSQNSFSISTGAFPAPASTSANIPQVGSSRARRGVDHGTSSTPLENSASNGDCSSVYSRRRDLYYSYRIYMTSNVIEPPEHFAKSAASRLEELKKDDYSYPSMGRASHGGTNPGQPQDARTGAGGYGASAGSGVSSSMAATGAAAKSSFGPSPSMPTSPEMVSGAFLRTGSGFGYNGSGSSADSYSSYASSSLSASHRIASEDEMVCEDKFTLGEGWGYSRSNYLTRVARQVRDHPRRSQHPQDEGGIVGSTGIGSQSRVHPSTSGLQFQAHIITLQDR</sequence>
<dbReference type="CDD" id="cd18186">
    <property type="entry name" value="BTB_POZ_ZBTB_KLHL-like"/>
    <property type="match status" value="1"/>
</dbReference>
<feature type="compositionally biased region" description="Acidic residues" evidence="1">
    <location>
        <begin position="484"/>
        <end position="493"/>
    </location>
</feature>
<dbReference type="PROSITE" id="PS50097">
    <property type="entry name" value="BTB"/>
    <property type="match status" value="1"/>
</dbReference>
<feature type="region of interest" description="Disordered" evidence="1">
    <location>
        <begin position="462"/>
        <end position="508"/>
    </location>
</feature>
<dbReference type="SUPFAM" id="SSF54695">
    <property type="entry name" value="POZ domain"/>
    <property type="match status" value="1"/>
</dbReference>
<protein>
    <recommendedName>
        <fullName evidence="2">BTB domain-containing protein</fullName>
    </recommendedName>
</protein>
<feature type="region of interest" description="Disordered" evidence="1">
    <location>
        <begin position="834"/>
        <end position="866"/>
    </location>
</feature>
<dbReference type="EMBL" id="JAABOA010000129">
    <property type="protein sequence ID" value="KAF9585742.1"/>
    <property type="molecule type" value="Genomic_DNA"/>
</dbReference>
<feature type="region of interest" description="Disordered" evidence="1">
    <location>
        <begin position="393"/>
        <end position="414"/>
    </location>
</feature>
<accession>A0A9P6G1H1</accession>
<dbReference type="OrthoDB" id="6359943at2759"/>
<feature type="compositionally biased region" description="Low complexity" evidence="1">
    <location>
        <begin position="150"/>
        <end position="163"/>
    </location>
</feature>
<dbReference type="Proteomes" id="UP000780801">
    <property type="component" value="Unassembled WGS sequence"/>
</dbReference>
<feature type="compositionally biased region" description="Polar residues" evidence="1">
    <location>
        <begin position="423"/>
        <end position="432"/>
    </location>
</feature>
<feature type="region of interest" description="Disordered" evidence="1">
    <location>
        <begin position="150"/>
        <end position="187"/>
    </location>
</feature>